<evidence type="ECO:0000256" key="2">
    <source>
        <dbReference type="ARBA" id="ARBA00022801"/>
    </source>
</evidence>
<sequence>MRPSPHKDLFADQILANLGDDLNYAHEHRSWSPFYSDIGLGFNENAGIAHLFLHYNRKTTTLGSPFFTLPQKPRAVKTTALSVLQLFDYASVAYAFYDHNSWVIECTGLDDIQFHLATTAPISEARRHGAEEPSLYILEGYLPTTDPRDPDLSFPLLVGLRLVCGKQISGDGITTPLRFGPNESGRLVLSFSVQLLDVSHEILRQRLLAAPSTVKEATDLSREWFRRAAGNLVYHAHDPREENILAQAVSILAFNACQAPGFLAGRIAAFPNRGNYPAHFLWDACLTILGLEDMDPRLAEDALLLLTEALRPDGKMAHFLCSTWMRPRDTQPPLVGWAALRLVKQRKNKEFARAVLPALLKNMRWWQTQRMSRYGLFFCPTPLETGWDDTPRMDKGPILAVDMNSYLLLHMRACAELAHIVGDTRIANDLEEQAERFATRLVEMLYDPVENLFQDVLVETGEKLTIKTPACFLPLLVGVPIDEKKARRMIEQTLLDPQRFVGAVPFPSVSYDEETYHPDKWWRGPMWPPVAYFMLEVLRKYGYDHEYRDIAGRLYTVILQDGHFCECFNSQTGAGMGCSQQSWTAALLLHLNKHLQGMGSPFETPLR</sequence>
<evidence type="ECO:0000313" key="6">
    <source>
        <dbReference type="Proteomes" id="UP000635565"/>
    </source>
</evidence>
<dbReference type="InterPro" id="IPR054491">
    <property type="entry name" value="MGH1-like_GH"/>
</dbReference>
<evidence type="ECO:0000256" key="1">
    <source>
        <dbReference type="ARBA" id="ARBA00010833"/>
    </source>
</evidence>
<evidence type="ECO:0000256" key="3">
    <source>
        <dbReference type="ARBA" id="ARBA00023295"/>
    </source>
</evidence>
<dbReference type="PANTHER" id="PTHR10412">
    <property type="entry name" value="MANNOSYL-OLIGOSACCHARIDE GLUCOSIDASE"/>
    <property type="match status" value="1"/>
</dbReference>
<accession>A0ABQ3VAC9</accession>
<evidence type="ECO:0000259" key="4">
    <source>
        <dbReference type="Pfam" id="PF22422"/>
    </source>
</evidence>
<dbReference type="EMBL" id="BNJJ01000001">
    <property type="protein sequence ID" value="GHO82186.1"/>
    <property type="molecule type" value="Genomic_DNA"/>
</dbReference>
<keyword evidence="6" id="KW-1185">Reference proteome</keyword>
<dbReference type="Proteomes" id="UP000635565">
    <property type="component" value="Unassembled WGS sequence"/>
</dbReference>
<proteinExistence type="inferred from homology"/>
<keyword evidence="2" id="KW-0378">Hydrolase</keyword>
<name>A0ABQ3VAC9_9CHLR</name>
<dbReference type="InterPro" id="IPR004888">
    <property type="entry name" value="Glycoside_hydrolase_63"/>
</dbReference>
<dbReference type="InterPro" id="IPR008928">
    <property type="entry name" value="6-hairpin_glycosidase_sf"/>
</dbReference>
<comment type="similarity">
    <text evidence="1">Belongs to the glycosyl hydrolase 63 family.</text>
</comment>
<gene>
    <name evidence="5" type="ORF">KSZ_01920</name>
</gene>
<dbReference type="Pfam" id="PF22422">
    <property type="entry name" value="MGH1-like_GH"/>
    <property type="match status" value="1"/>
</dbReference>
<reference evidence="5 6" key="1">
    <citation type="journal article" date="2021" name="Int. J. Syst. Evol. Microbiol.">
        <title>Reticulibacter mediterranei gen. nov., sp. nov., within the new family Reticulibacteraceae fam. nov., and Ktedonospora formicarum gen. nov., sp. nov., Ktedonobacter robiniae sp. nov., Dictyobacter formicarum sp. nov. and Dictyobacter arantiisoli sp. nov., belonging to the class Ktedonobacteria.</title>
        <authorList>
            <person name="Yabe S."/>
            <person name="Zheng Y."/>
            <person name="Wang C.M."/>
            <person name="Sakai Y."/>
            <person name="Abe K."/>
            <person name="Yokota A."/>
            <person name="Donadio S."/>
            <person name="Cavaletti L."/>
            <person name="Monciardini P."/>
        </authorList>
    </citation>
    <scope>NUCLEOTIDE SEQUENCE [LARGE SCALE GENOMIC DNA]</scope>
    <source>
        <strain evidence="5 6">SOSP1-9</strain>
    </source>
</reference>
<dbReference type="SUPFAM" id="SSF48208">
    <property type="entry name" value="Six-hairpin glycosidases"/>
    <property type="match status" value="1"/>
</dbReference>
<evidence type="ECO:0000313" key="5">
    <source>
        <dbReference type="EMBL" id="GHO82186.1"/>
    </source>
</evidence>
<dbReference type="PANTHER" id="PTHR10412:SF11">
    <property type="entry name" value="MANNOSYL-OLIGOSACCHARIDE GLUCOSIDASE"/>
    <property type="match status" value="1"/>
</dbReference>
<dbReference type="RefSeq" id="WP_201359885.1">
    <property type="nucleotide sequence ID" value="NZ_BNJJ01000001.1"/>
</dbReference>
<comment type="caution">
    <text evidence="5">The sequence shown here is derived from an EMBL/GenBank/DDBJ whole genome shotgun (WGS) entry which is preliminary data.</text>
</comment>
<protein>
    <recommendedName>
        <fullName evidence="4">Mannosylglycerate hydrolase MGH1-like glycoside hydrolase domain-containing protein</fullName>
    </recommendedName>
</protein>
<feature type="domain" description="Mannosylglycerate hydrolase MGH1-like glycoside hydrolase" evidence="4">
    <location>
        <begin position="276"/>
        <end position="584"/>
    </location>
</feature>
<dbReference type="Gene3D" id="1.50.10.10">
    <property type="match status" value="1"/>
</dbReference>
<dbReference type="InterPro" id="IPR012341">
    <property type="entry name" value="6hp_glycosidase-like_sf"/>
</dbReference>
<keyword evidence="3" id="KW-0326">Glycosidase</keyword>
<organism evidence="5 6">
    <name type="scientific">Dictyobacter formicarum</name>
    <dbReference type="NCBI Taxonomy" id="2778368"/>
    <lineage>
        <taxon>Bacteria</taxon>
        <taxon>Bacillati</taxon>
        <taxon>Chloroflexota</taxon>
        <taxon>Ktedonobacteria</taxon>
        <taxon>Ktedonobacterales</taxon>
        <taxon>Dictyobacteraceae</taxon>
        <taxon>Dictyobacter</taxon>
    </lineage>
</organism>